<dbReference type="InterPro" id="IPR026258">
    <property type="entry name" value="SRP68"/>
</dbReference>
<dbReference type="Proteomes" id="UP001286313">
    <property type="component" value="Unassembled WGS sequence"/>
</dbReference>
<evidence type="ECO:0000256" key="5">
    <source>
        <dbReference type="ARBA" id="ARBA00022490"/>
    </source>
</evidence>
<comment type="function">
    <text evidence="12">Component of the signal recognition particle (SRP) complex, a ribonucleoprotein complex that mediates the cotranslational targeting of secretory and membrane proteins to the endoplasmic reticulum (ER). The SRP complex interacts with the signal sequence in nascent secretory and membrane proteins and directs them to the membrane of the ER.</text>
</comment>
<dbReference type="Pfam" id="PF16969">
    <property type="entry name" value="SRP68"/>
    <property type="match status" value="1"/>
</dbReference>
<evidence type="ECO:0000313" key="14">
    <source>
        <dbReference type="EMBL" id="KAK3878444.1"/>
    </source>
</evidence>
<dbReference type="InterPro" id="IPR038253">
    <property type="entry name" value="SRP68_N_sf"/>
</dbReference>
<dbReference type="GO" id="GO:0005829">
    <property type="term" value="C:cytosol"/>
    <property type="evidence" value="ECO:0007669"/>
    <property type="project" value="UniProtKB-ARBA"/>
</dbReference>
<keyword evidence="5 12" id="KW-0963">Cytoplasm</keyword>
<dbReference type="GO" id="GO:0030942">
    <property type="term" value="F:endoplasmic reticulum signal peptide binding"/>
    <property type="evidence" value="ECO:0007669"/>
    <property type="project" value="InterPro"/>
</dbReference>
<dbReference type="GO" id="GO:0005783">
    <property type="term" value="C:endoplasmic reticulum"/>
    <property type="evidence" value="ECO:0007669"/>
    <property type="project" value="UniProtKB-SubCell"/>
</dbReference>
<evidence type="ECO:0000256" key="10">
    <source>
        <dbReference type="ARBA" id="ARBA00023274"/>
    </source>
</evidence>
<comment type="similarity">
    <text evidence="4 12">Belongs to the SRP68 family.</text>
</comment>
<dbReference type="GO" id="GO:0005730">
    <property type="term" value="C:nucleolus"/>
    <property type="evidence" value="ECO:0007669"/>
    <property type="project" value="UniProtKB-SubCell"/>
</dbReference>
<evidence type="ECO:0000256" key="7">
    <source>
        <dbReference type="ARBA" id="ARBA00022884"/>
    </source>
</evidence>
<gene>
    <name evidence="14" type="ORF">Pcinc_017027</name>
</gene>
<evidence type="ECO:0000256" key="12">
    <source>
        <dbReference type="PIRNR" id="PIRNR038995"/>
    </source>
</evidence>
<evidence type="ECO:0000256" key="6">
    <source>
        <dbReference type="ARBA" id="ARBA00022824"/>
    </source>
</evidence>
<dbReference type="FunFam" id="1.10.3450.40:FF:000001">
    <property type="entry name" value="Signal recognition particle subunit SRP68"/>
    <property type="match status" value="1"/>
</dbReference>
<evidence type="ECO:0000313" key="15">
    <source>
        <dbReference type="Proteomes" id="UP001286313"/>
    </source>
</evidence>
<reference evidence="14" key="1">
    <citation type="submission" date="2023-10" db="EMBL/GenBank/DDBJ databases">
        <title>Genome assemblies of two species of porcelain crab, Petrolisthes cinctipes and Petrolisthes manimaculis (Anomura: Porcellanidae).</title>
        <authorList>
            <person name="Angst P."/>
        </authorList>
    </citation>
    <scope>NUCLEOTIDE SEQUENCE</scope>
    <source>
        <strain evidence="14">PB745_01</strain>
        <tissue evidence="14">Gill</tissue>
    </source>
</reference>
<dbReference type="PANTHER" id="PTHR12860:SF0">
    <property type="entry name" value="SIGNAL RECOGNITION PARTICLE SUBUNIT SRP68"/>
    <property type="match status" value="1"/>
</dbReference>
<evidence type="ECO:0000256" key="13">
    <source>
        <dbReference type="SAM" id="MobiDB-lite"/>
    </source>
</evidence>
<dbReference type="AlphaFoldDB" id="A0AAE1FQ48"/>
<feature type="region of interest" description="Disordered" evidence="13">
    <location>
        <begin position="569"/>
        <end position="590"/>
    </location>
</feature>
<keyword evidence="6" id="KW-0256">Endoplasmic reticulum</keyword>
<accession>A0AAE1FQ48</accession>
<sequence length="639" mass="73587">MAEECMLSPETNVIPDTPQPPEKTLYTVKVLHEVREAQLSHGLRHGDYQLYRQYCSRRLRRLRKKLDLIQGDKKNFRKKVVTVDHLKDDKFLYIPLMTVERYWAYAMQLKEESQQETRKKFSMRNKLRKAAQAVITLEKLVEESGVFDARTQLEIQGYSAWLQGTVLFELADWSHEWDKPVVFFNKALAIYGKVKDAVSEDEREVYTGRLQELEVKMRFCRHHLGDRTATDTLLAMRDNEALGDKLDNLLAATRERQAATLSEVTWKRRTLAVKHEKVRLFLFNEGLIHGELEKMSDPDEQVRMLEKLLMECKDAIQLVRDDLKNDPTFKPRQQASNGPVSPLHFLHTYLCYHRLNLTVLRYVAMAHTYQKIVLGEVQVDEGKKAPKLQDLVRLQEMIIQNLKEILNLPGLEEDEQLREVIEGQIRAYQAHRCYFVAESFVKMEKWAEGLVLYERTLSHIKTAKKSNLEAAMVKDLDELKARVDGKKFTAHAQAILTSHVSTTPSISKLSIKNKKLLIDRLDEYVEDSRLTSTSPYVATVPTPMKSVHCKPLFFDLALNHISFPSLEHKVETSKKKQQQQQQEAPGGGLTGLTSAADCGMCWEGDEPANQVARRHDTPPRPANERASPPLPPALSRFLH</sequence>
<comment type="caution">
    <text evidence="14">The sequence shown here is derived from an EMBL/GenBank/DDBJ whole genome shotgun (WGS) entry which is preliminary data.</text>
</comment>
<evidence type="ECO:0000256" key="8">
    <source>
        <dbReference type="ARBA" id="ARBA00023135"/>
    </source>
</evidence>
<dbReference type="GO" id="GO:0005786">
    <property type="term" value="C:signal recognition particle, endoplasmic reticulum targeting"/>
    <property type="evidence" value="ECO:0007669"/>
    <property type="project" value="UniProtKB-KW"/>
</dbReference>
<evidence type="ECO:0000256" key="11">
    <source>
        <dbReference type="ARBA" id="ARBA00029498"/>
    </source>
</evidence>
<evidence type="ECO:0000256" key="9">
    <source>
        <dbReference type="ARBA" id="ARBA00023242"/>
    </source>
</evidence>
<keyword evidence="7 12" id="KW-0694">RNA-binding</keyword>
<dbReference type="EMBL" id="JAWQEG010001559">
    <property type="protein sequence ID" value="KAK3878444.1"/>
    <property type="molecule type" value="Genomic_DNA"/>
</dbReference>
<dbReference type="PIRSF" id="PIRSF038995">
    <property type="entry name" value="SRP68"/>
    <property type="match status" value="1"/>
</dbReference>
<dbReference type="GO" id="GO:0008312">
    <property type="term" value="F:7S RNA binding"/>
    <property type="evidence" value="ECO:0007669"/>
    <property type="project" value="InterPro"/>
</dbReference>
<keyword evidence="10 12" id="KW-0687">Ribonucleoprotein</keyword>
<proteinExistence type="inferred from homology"/>
<dbReference type="GO" id="GO:0005047">
    <property type="term" value="F:signal recognition particle binding"/>
    <property type="evidence" value="ECO:0007669"/>
    <property type="project" value="InterPro"/>
</dbReference>
<keyword evidence="15" id="KW-1185">Reference proteome</keyword>
<feature type="region of interest" description="Disordered" evidence="13">
    <location>
        <begin position="608"/>
        <end position="639"/>
    </location>
</feature>
<dbReference type="PANTHER" id="PTHR12860">
    <property type="entry name" value="SIGNAL RECOGNITION PARTICLE 68 KDA PROTEIN"/>
    <property type="match status" value="1"/>
</dbReference>
<keyword evidence="8 12" id="KW-0733">Signal recognition particle</keyword>
<evidence type="ECO:0000256" key="2">
    <source>
        <dbReference type="ARBA" id="ARBA00004496"/>
    </source>
</evidence>
<organism evidence="14 15">
    <name type="scientific">Petrolisthes cinctipes</name>
    <name type="common">Flat porcelain crab</name>
    <dbReference type="NCBI Taxonomy" id="88211"/>
    <lineage>
        <taxon>Eukaryota</taxon>
        <taxon>Metazoa</taxon>
        <taxon>Ecdysozoa</taxon>
        <taxon>Arthropoda</taxon>
        <taxon>Crustacea</taxon>
        <taxon>Multicrustacea</taxon>
        <taxon>Malacostraca</taxon>
        <taxon>Eumalacostraca</taxon>
        <taxon>Eucarida</taxon>
        <taxon>Decapoda</taxon>
        <taxon>Pleocyemata</taxon>
        <taxon>Anomura</taxon>
        <taxon>Galatheoidea</taxon>
        <taxon>Porcellanidae</taxon>
        <taxon>Petrolisthes</taxon>
    </lineage>
</organism>
<dbReference type="Gene3D" id="1.10.3450.40">
    <property type="entry name" value="Signal recognition particle, SRP68 subunit, RNA-binding domain"/>
    <property type="match status" value="1"/>
</dbReference>
<dbReference type="GO" id="GO:0006614">
    <property type="term" value="P:SRP-dependent cotranslational protein targeting to membrane"/>
    <property type="evidence" value="ECO:0007669"/>
    <property type="project" value="InterPro"/>
</dbReference>
<evidence type="ECO:0000256" key="1">
    <source>
        <dbReference type="ARBA" id="ARBA00004240"/>
    </source>
</evidence>
<comment type="subcellular location">
    <subcellularLocation>
        <location evidence="2 12">Cytoplasm</location>
    </subcellularLocation>
    <subcellularLocation>
        <location evidence="1">Endoplasmic reticulum</location>
    </subcellularLocation>
    <subcellularLocation>
        <location evidence="3">Nucleus</location>
        <location evidence="3">Nucleolus</location>
    </subcellularLocation>
</comment>
<evidence type="ECO:0000256" key="4">
    <source>
        <dbReference type="ARBA" id="ARBA00009352"/>
    </source>
</evidence>
<keyword evidence="9" id="KW-0539">Nucleus</keyword>
<evidence type="ECO:0000256" key="3">
    <source>
        <dbReference type="ARBA" id="ARBA00004604"/>
    </source>
</evidence>
<protein>
    <recommendedName>
        <fullName evidence="11 12">Signal recognition particle subunit SRP68</fullName>
        <shortName evidence="12">SRP68</shortName>
    </recommendedName>
</protein>
<name>A0AAE1FQ48_PETCI</name>